<dbReference type="Proteomes" id="UP001066276">
    <property type="component" value="Chromosome 8"/>
</dbReference>
<dbReference type="AlphaFoldDB" id="A0AAV7NVC0"/>
<reference evidence="2" key="1">
    <citation type="journal article" date="2022" name="bioRxiv">
        <title>Sequencing and chromosome-scale assembly of the giantPleurodeles waltlgenome.</title>
        <authorList>
            <person name="Brown T."/>
            <person name="Elewa A."/>
            <person name="Iarovenko S."/>
            <person name="Subramanian E."/>
            <person name="Araus A.J."/>
            <person name="Petzold A."/>
            <person name="Susuki M."/>
            <person name="Suzuki K.-i.T."/>
            <person name="Hayashi T."/>
            <person name="Toyoda A."/>
            <person name="Oliveira C."/>
            <person name="Osipova E."/>
            <person name="Leigh N.D."/>
            <person name="Simon A."/>
            <person name="Yun M.H."/>
        </authorList>
    </citation>
    <scope>NUCLEOTIDE SEQUENCE</scope>
    <source>
        <strain evidence="2">20211129_DDA</strain>
        <tissue evidence="2">Liver</tissue>
    </source>
</reference>
<evidence type="ECO:0000256" key="1">
    <source>
        <dbReference type="SAM" id="MobiDB-lite"/>
    </source>
</evidence>
<name>A0AAV7NVC0_PLEWA</name>
<organism evidence="2 3">
    <name type="scientific">Pleurodeles waltl</name>
    <name type="common">Iberian ribbed newt</name>
    <dbReference type="NCBI Taxonomy" id="8319"/>
    <lineage>
        <taxon>Eukaryota</taxon>
        <taxon>Metazoa</taxon>
        <taxon>Chordata</taxon>
        <taxon>Craniata</taxon>
        <taxon>Vertebrata</taxon>
        <taxon>Euteleostomi</taxon>
        <taxon>Amphibia</taxon>
        <taxon>Batrachia</taxon>
        <taxon>Caudata</taxon>
        <taxon>Salamandroidea</taxon>
        <taxon>Salamandridae</taxon>
        <taxon>Pleurodelinae</taxon>
        <taxon>Pleurodeles</taxon>
    </lineage>
</organism>
<accession>A0AAV7NVC0</accession>
<evidence type="ECO:0000313" key="3">
    <source>
        <dbReference type="Proteomes" id="UP001066276"/>
    </source>
</evidence>
<dbReference type="EMBL" id="JANPWB010000012">
    <property type="protein sequence ID" value="KAJ1119032.1"/>
    <property type="molecule type" value="Genomic_DNA"/>
</dbReference>
<sequence>MQPGVAPPSAFRVRAGAQRGGRVRAGAQRGGRVHPRCSVSALGLPRRGCLRSACTPQRAGKGRGAPAPLRCSLDKLPSRSAPPPPAGTSGSFSRRRPADISRDAAHCAQLRRSAGTGLRLPAVDSPHSKALFAYPGGTYFKNIDGRMATWQRAKADIIIRESSYILT</sequence>
<comment type="caution">
    <text evidence="2">The sequence shown here is derived from an EMBL/GenBank/DDBJ whole genome shotgun (WGS) entry which is preliminary data.</text>
</comment>
<evidence type="ECO:0000313" key="2">
    <source>
        <dbReference type="EMBL" id="KAJ1119032.1"/>
    </source>
</evidence>
<proteinExistence type="predicted"/>
<protein>
    <submittedName>
        <fullName evidence="2">Uncharacterized protein</fullName>
    </submittedName>
</protein>
<feature type="region of interest" description="Disordered" evidence="1">
    <location>
        <begin position="55"/>
        <end position="100"/>
    </location>
</feature>
<feature type="region of interest" description="Disordered" evidence="1">
    <location>
        <begin position="1"/>
        <end position="35"/>
    </location>
</feature>
<gene>
    <name evidence="2" type="ORF">NDU88_007218</name>
</gene>
<keyword evidence="3" id="KW-1185">Reference proteome</keyword>